<name>A0ABS7Z0X4_9SPHI</name>
<proteinExistence type="predicted"/>
<dbReference type="Pfam" id="PF18951">
    <property type="entry name" value="DUF5695"/>
    <property type="match status" value="1"/>
</dbReference>
<feature type="signal peptide" evidence="1">
    <location>
        <begin position="1"/>
        <end position="24"/>
    </location>
</feature>
<organism evidence="2 3">
    <name type="scientific">Sphingobacterium bovistauri</name>
    <dbReference type="NCBI Taxonomy" id="2781959"/>
    <lineage>
        <taxon>Bacteria</taxon>
        <taxon>Pseudomonadati</taxon>
        <taxon>Bacteroidota</taxon>
        <taxon>Sphingobacteriia</taxon>
        <taxon>Sphingobacteriales</taxon>
        <taxon>Sphingobacteriaceae</taxon>
        <taxon>Sphingobacterium</taxon>
    </lineage>
</organism>
<accession>A0ABS7Z0X4</accession>
<dbReference type="EMBL" id="JADEYP010000002">
    <property type="protein sequence ID" value="MCA5003815.1"/>
    <property type="molecule type" value="Genomic_DNA"/>
</dbReference>
<comment type="caution">
    <text evidence="2">The sequence shown here is derived from an EMBL/GenBank/DDBJ whole genome shotgun (WGS) entry which is preliminary data.</text>
</comment>
<dbReference type="RefSeq" id="WP_225551152.1">
    <property type="nucleotide sequence ID" value="NZ_JADEYP010000002.1"/>
</dbReference>
<feature type="chain" id="PRO_5045994929" evidence="1">
    <location>
        <begin position="25"/>
        <end position="906"/>
    </location>
</feature>
<dbReference type="InterPro" id="IPR043750">
    <property type="entry name" value="DUF5695"/>
</dbReference>
<protein>
    <submittedName>
        <fullName evidence="2">Uncharacterized protein</fullName>
    </submittedName>
</protein>
<keyword evidence="3" id="KW-1185">Reference proteome</keyword>
<gene>
    <name evidence="2" type="ORF">IPZ78_01470</name>
</gene>
<keyword evidence="1" id="KW-0732">Signal</keyword>
<sequence length="906" mass="103027">MKSISISCLVICLFALGLPSKSFSQNPFWEEIKKQPATLGINKGSQDFNLKNFNISILNSSQTASSLKLKSENNFDYTPDELLNKRDRNKFYHFGDINITIKAEGTTVWKSFSSSTKRIDVKPIHTENKQTLAASDISASLGEIPVQVNRYWQNINGDLVLKFEIINTSNQKYEIGGLGIPMIFNNNLDWKNLDTAHMDNVFFDPYIGKDAGYLQVNRLHGNGPSLLVLPYENAGFEAYNPLNSDPTPRSITFEGFHEWLIHSKALAETDWKGVEQWNTPTSSFLKPGEKKSFAVRLVLAPSIKEIENELIRQQKPVVVGAPGYVLPLDNTAKLFIKSSKKIKSIQVYPNQALSITKEKDTPNKWVTYQIIGNKWGKARLEINYQDGSLQTVHYKIIKAEKDVVNDLGNFLTTKQWYENPSDLFGRSPSVISYDYETKTHITQEKRAWYAGLSDEAGAASWLAAIMKQLLLPDVNEVNKLKRFANETLYGRIQHKEGKNKYGVVKSLFYYEPDSMPVGTYSKDINYKTWSAWPKKEANNIGRSYNYPHVAAAHWVLYKLSKNYTNLVPEEDWSTYLKRAYHTTMAMVEKAPYYAQFGQMEGSVFLFILEDLKREGLLTEANLLEAKMRKRAEHWRTLNYPFGSEMPWDSTGQEEVYMWSKYFGFDDKASVTLNAILAYMPTLPHWGYNGSARRYWDFVYGGKLSRIERQLHHYGSALNSIPVLNEYRNNPSDFYLLRVGHAGMMGALANVTEDGFGPAAFHSYPSTLANDGISGDYGSGFYGYAVNSGTYIVKHPEFKWIAFSGNLSQNSNNIDVEITTASKARIFLAEENLWLTTDIGEINNLRYDLKTKDVILTFNSKVNNIEIEHIILSLNEESGYKLHGFEKNSNGKYTLPKGTTSLILKKI</sequence>
<reference evidence="2" key="1">
    <citation type="submission" date="2020-10" db="EMBL/GenBank/DDBJ databases">
        <authorList>
            <person name="Lu T."/>
            <person name="Wang Q."/>
            <person name="Han X."/>
        </authorList>
    </citation>
    <scope>NUCLEOTIDE SEQUENCE</scope>
    <source>
        <strain evidence="2">WQ 366</strain>
    </source>
</reference>
<evidence type="ECO:0000256" key="1">
    <source>
        <dbReference type="SAM" id="SignalP"/>
    </source>
</evidence>
<evidence type="ECO:0000313" key="3">
    <source>
        <dbReference type="Proteomes" id="UP001165302"/>
    </source>
</evidence>
<evidence type="ECO:0000313" key="2">
    <source>
        <dbReference type="EMBL" id="MCA5003815.1"/>
    </source>
</evidence>
<dbReference type="Proteomes" id="UP001165302">
    <property type="component" value="Unassembled WGS sequence"/>
</dbReference>